<dbReference type="Gene3D" id="3.60.20.10">
    <property type="entry name" value="Glutamine Phosphoribosylpyrophosphate, subunit 1, domain 1"/>
    <property type="match status" value="1"/>
</dbReference>
<accession>A0AA48KYN2</accession>
<dbReference type="AlphaFoldDB" id="A0AA48KYN2"/>
<dbReference type="GeneID" id="85493455"/>
<dbReference type="Proteomes" id="UP001233271">
    <property type="component" value="Chromosome 2"/>
</dbReference>
<dbReference type="SUPFAM" id="SSF52402">
    <property type="entry name" value="Adenine nucleotide alpha hydrolases-like"/>
    <property type="match status" value="1"/>
</dbReference>
<dbReference type="KEGG" id="ccac:CcaHIS019_0209460"/>
<evidence type="ECO:0000256" key="3">
    <source>
        <dbReference type="ARBA" id="ARBA00022962"/>
    </source>
</evidence>
<proteinExistence type="predicted"/>
<evidence type="ECO:0000259" key="4">
    <source>
        <dbReference type="PROSITE" id="PS51278"/>
    </source>
</evidence>
<dbReference type="GO" id="GO:0006529">
    <property type="term" value="P:asparagine biosynthetic process"/>
    <property type="evidence" value="ECO:0007669"/>
    <property type="project" value="UniProtKB-KW"/>
</dbReference>
<dbReference type="Pfam" id="PF00733">
    <property type="entry name" value="Asn_synthase"/>
    <property type="match status" value="2"/>
</dbReference>
<dbReference type="InterPro" id="IPR001962">
    <property type="entry name" value="Asn_synthase"/>
</dbReference>
<dbReference type="InterPro" id="IPR014729">
    <property type="entry name" value="Rossmann-like_a/b/a_fold"/>
</dbReference>
<dbReference type="EMBL" id="AP028213">
    <property type="protein sequence ID" value="BEI89584.1"/>
    <property type="molecule type" value="Genomic_DNA"/>
</dbReference>
<dbReference type="SUPFAM" id="SSF56235">
    <property type="entry name" value="N-terminal nucleophile aminohydrolases (Ntn hydrolases)"/>
    <property type="match status" value="1"/>
</dbReference>
<dbReference type="InterPro" id="IPR017932">
    <property type="entry name" value="GATase_2_dom"/>
</dbReference>
<evidence type="ECO:0000313" key="6">
    <source>
        <dbReference type="Proteomes" id="UP001233271"/>
    </source>
</evidence>
<gene>
    <name evidence="5" type="ORF">CcaverHIS019_0209460</name>
</gene>
<dbReference type="RefSeq" id="XP_060454850.1">
    <property type="nucleotide sequence ID" value="XM_060598015.1"/>
</dbReference>
<protein>
    <recommendedName>
        <fullName evidence="4">Glutamine amidotransferase type-2 domain-containing protein</fullName>
    </recommendedName>
</protein>
<keyword evidence="3" id="KW-0315">Glutamine amidotransferase</keyword>
<name>A0AA48KYN2_9TREE</name>
<dbReference type="CDD" id="cd01991">
    <property type="entry name" value="Asn_synthase_B_C"/>
    <property type="match status" value="1"/>
</dbReference>
<sequence length="511" mass="55215">MCGITLTIGPDNDLSLARSLHAANAARGPDTQGVYARRVGADLLLLGASVLGLRGAVTAQPKVGTGVLAWNGQVFSGLDVGVHDNDTARLFAALEASEDPLSVLAAIEGPWAFVYIRANKVTFGVDPLSRRSLLLHMPDETCKSLIVSSTRSPLARERVIQMRALEGGEVGVLDLSCLDSKGAISWHSALALSRLPVTVTPVNRVLPASPPEQPAAVEAEVDVFLSQLTAAVRRRVENIPAPPVGGARVAVLFSGGVDCSLLVCLIHAVLPPGEPIDLVNVAFAQPKPRGKDRLSGREAVAELRTAFQREFRFVEVDVDAETSRSLRQLVVDAMYPSDTEMDLSLAYPLYFASLGRGRVDGEEYTVTAKVYFSGLGADEQLAGYTRHRKAFERGGWEGLIDEVQLDLDRLPQRNLARDDRVISVHARDARYPYLDLEFVKYVSALPVWAKCNLALPAGEGDKALIRLATARCGISKTARRVKRAMQFGTKSAKLYQGAPRGYKAGEQRIAD</sequence>
<organism evidence="5 6">
    <name type="scientific">Cutaneotrichosporon cavernicola</name>
    <dbReference type="NCBI Taxonomy" id="279322"/>
    <lineage>
        <taxon>Eukaryota</taxon>
        <taxon>Fungi</taxon>
        <taxon>Dikarya</taxon>
        <taxon>Basidiomycota</taxon>
        <taxon>Agaricomycotina</taxon>
        <taxon>Tremellomycetes</taxon>
        <taxon>Trichosporonales</taxon>
        <taxon>Trichosporonaceae</taxon>
        <taxon>Cutaneotrichosporon</taxon>
    </lineage>
</organism>
<evidence type="ECO:0000313" key="5">
    <source>
        <dbReference type="EMBL" id="BEI89584.1"/>
    </source>
</evidence>
<dbReference type="InterPro" id="IPR051857">
    <property type="entry name" value="Asn_synthetase_domain"/>
</dbReference>
<keyword evidence="1" id="KW-0028">Amino-acid biosynthesis</keyword>
<dbReference type="Gene3D" id="3.40.50.620">
    <property type="entry name" value="HUPs"/>
    <property type="match status" value="1"/>
</dbReference>
<dbReference type="GO" id="GO:0004066">
    <property type="term" value="F:asparagine synthase (glutamine-hydrolyzing) activity"/>
    <property type="evidence" value="ECO:0007669"/>
    <property type="project" value="InterPro"/>
</dbReference>
<dbReference type="PROSITE" id="PS51278">
    <property type="entry name" value="GATASE_TYPE_2"/>
    <property type="match status" value="1"/>
</dbReference>
<keyword evidence="6" id="KW-1185">Reference proteome</keyword>
<dbReference type="PANTHER" id="PTHR45937">
    <property type="entry name" value="ASPARAGINE SYNTHETASE DOMAIN-CONTAINING PROTEIN 1"/>
    <property type="match status" value="1"/>
</dbReference>
<reference evidence="5" key="1">
    <citation type="journal article" date="2023" name="BMC Genomics">
        <title>Chromosome-level genome assemblies of Cutaneotrichosporon spp. (Trichosporonales, Basidiomycota) reveal imbalanced evolution between nucleotide sequences and chromosome synteny.</title>
        <authorList>
            <person name="Kobayashi Y."/>
            <person name="Kayamori A."/>
            <person name="Aoki K."/>
            <person name="Shiwa Y."/>
            <person name="Matsutani M."/>
            <person name="Fujita N."/>
            <person name="Sugita T."/>
            <person name="Iwasaki W."/>
            <person name="Tanaka N."/>
            <person name="Takashima M."/>
        </authorList>
    </citation>
    <scope>NUCLEOTIDE SEQUENCE</scope>
    <source>
        <strain evidence="5">HIS019</strain>
    </source>
</reference>
<keyword evidence="2" id="KW-0061">Asparagine biosynthesis</keyword>
<evidence type="ECO:0000256" key="2">
    <source>
        <dbReference type="ARBA" id="ARBA00022888"/>
    </source>
</evidence>
<dbReference type="InterPro" id="IPR029055">
    <property type="entry name" value="Ntn_hydrolases_N"/>
</dbReference>
<feature type="domain" description="Glutamine amidotransferase type-2" evidence="4">
    <location>
        <begin position="2"/>
        <end position="176"/>
    </location>
</feature>
<evidence type="ECO:0000256" key="1">
    <source>
        <dbReference type="ARBA" id="ARBA00022605"/>
    </source>
</evidence>
<dbReference type="PANTHER" id="PTHR45937:SF1">
    <property type="entry name" value="ASPARAGINE SYNTHETASE DOMAIN-CONTAINING PROTEIN 1"/>
    <property type="match status" value="1"/>
</dbReference>